<gene>
    <name evidence="3" type="ORF">GLOIN_2v1736334</name>
</gene>
<proteinExistence type="predicted"/>
<accession>A0A2P4NXG0</accession>
<organism evidence="3 4">
    <name type="scientific">Rhizophagus irregularis (strain DAOM 181602 / DAOM 197198 / MUCL 43194)</name>
    <name type="common">Arbuscular mycorrhizal fungus</name>
    <name type="synonym">Glomus intraradices</name>
    <dbReference type="NCBI Taxonomy" id="747089"/>
    <lineage>
        <taxon>Eukaryota</taxon>
        <taxon>Fungi</taxon>
        <taxon>Fungi incertae sedis</taxon>
        <taxon>Mucoromycota</taxon>
        <taxon>Glomeromycotina</taxon>
        <taxon>Glomeromycetes</taxon>
        <taxon>Glomerales</taxon>
        <taxon>Glomeraceae</taxon>
        <taxon>Rhizophagus</taxon>
    </lineage>
</organism>
<protein>
    <submittedName>
        <fullName evidence="3">Uncharacterized protein</fullName>
    </submittedName>
</protein>
<evidence type="ECO:0000313" key="4">
    <source>
        <dbReference type="Proteomes" id="UP000018888"/>
    </source>
</evidence>
<reference evidence="3 4" key="2">
    <citation type="journal article" date="2018" name="New Phytol.">
        <title>High intraspecific genome diversity in the model arbuscular mycorrhizal symbiont Rhizophagus irregularis.</title>
        <authorList>
            <person name="Chen E.C.H."/>
            <person name="Morin E."/>
            <person name="Beaudet D."/>
            <person name="Noel J."/>
            <person name="Yildirir G."/>
            <person name="Ndikumana S."/>
            <person name="Charron P."/>
            <person name="St-Onge C."/>
            <person name="Giorgi J."/>
            <person name="Kruger M."/>
            <person name="Marton T."/>
            <person name="Ropars J."/>
            <person name="Grigoriev I.V."/>
            <person name="Hainaut M."/>
            <person name="Henrissat B."/>
            <person name="Roux C."/>
            <person name="Martin F."/>
            <person name="Corradi N."/>
        </authorList>
    </citation>
    <scope>NUCLEOTIDE SEQUENCE [LARGE SCALE GENOMIC DNA]</scope>
    <source>
        <strain evidence="3 4">DAOM 197198</strain>
    </source>
</reference>
<keyword evidence="1" id="KW-0175">Coiled coil</keyword>
<evidence type="ECO:0000256" key="2">
    <source>
        <dbReference type="SAM" id="MobiDB-lite"/>
    </source>
</evidence>
<dbReference type="Proteomes" id="UP000018888">
    <property type="component" value="Unassembled WGS sequence"/>
</dbReference>
<dbReference type="EMBL" id="AUPC02000610">
    <property type="protein sequence ID" value="POG57832.1"/>
    <property type="molecule type" value="Genomic_DNA"/>
</dbReference>
<reference evidence="3 4" key="1">
    <citation type="journal article" date="2013" name="Proc. Natl. Acad. Sci. U.S.A.">
        <title>Genome of an arbuscular mycorrhizal fungus provides insight into the oldest plant symbiosis.</title>
        <authorList>
            <person name="Tisserant E."/>
            <person name="Malbreil M."/>
            <person name="Kuo A."/>
            <person name="Kohler A."/>
            <person name="Symeonidi A."/>
            <person name="Balestrini R."/>
            <person name="Charron P."/>
            <person name="Duensing N."/>
            <person name="Frei Dit Frey N."/>
            <person name="Gianinazzi-Pearson V."/>
            <person name="Gilbert L.B."/>
            <person name="Handa Y."/>
            <person name="Herr J.R."/>
            <person name="Hijri M."/>
            <person name="Koul R."/>
            <person name="Kawaguchi M."/>
            <person name="Krajinski F."/>
            <person name="Lammers P.J."/>
            <person name="Masclaux F.G."/>
            <person name="Murat C."/>
            <person name="Morin E."/>
            <person name="Ndikumana S."/>
            <person name="Pagni M."/>
            <person name="Petitpierre D."/>
            <person name="Requena N."/>
            <person name="Rosikiewicz P."/>
            <person name="Riley R."/>
            <person name="Saito K."/>
            <person name="San Clemente H."/>
            <person name="Shapiro H."/>
            <person name="van Tuinen D."/>
            <person name="Becard G."/>
            <person name="Bonfante P."/>
            <person name="Paszkowski U."/>
            <person name="Shachar-Hill Y.Y."/>
            <person name="Tuskan G.A."/>
            <person name="Young P.W."/>
            <person name="Sanders I.R."/>
            <person name="Henrissat B."/>
            <person name="Rensing S.A."/>
            <person name="Grigoriev I.V."/>
            <person name="Corradi N."/>
            <person name="Roux C."/>
            <person name="Martin F."/>
        </authorList>
    </citation>
    <scope>NUCLEOTIDE SEQUENCE [LARGE SCALE GENOMIC DNA]</scope>
    <source>
        <strain evidence="3 4">DAOM 197198</strain>
    </source>
</reference>
<sequence>LLLIMSVNEANPSELELSKQRIAELEAENVNLRRKLSVSDAEIAELKRSNNEFLRANKEYNERRDAENAKLKARIEELESENIEVRDRLTKVEQKQSQNDNTPNNILSNFNSGAVHHEKPLEEKEMDNFLLEAHKKIVSSEIKQRNKEKKLLTESMSSSVQEVAK</sequence>
<dbReference type="VEuPathDB" id="FungiDB:RhiirFUN_003404"/>
<feature type="region of interest" description="Disordered" evidence="2">
    <location>
        <begin position="142"/>
        <end position="165"/>
    </location>
</feature>
<name>A0A2P4NXG0_RHIID</name>
<comment type="caution">
    <text evidence="3">The sequence shown here is derived from an EMBL/GenBank/DDBJ whole genome shotgun (WGS) entry which is preliminary data.</text>
</comment>
<feature type="compositionally biased region" description="Polar residues" evidence="2">
    <location>
        <begin position="154"/>
        <end position="165"/>
    </location>
</feature>
<feature type="coiled-coil region" evidence="1">
    <location>
        <begin position="15"/>
        <end position="95"/>
    </location>
</feature>
<evidence type="ECO:0000313" key="3">
    <source>
        <dbReference type="EMBL" id="POG57832.1"/>
    </source>
</evidence>
<feature type="compositionally biased region" description="Basic and acidic residues" evidence="2">
    <location>
        <begin position="142"/>
        <end position="152"/>
    </location>
</feature>
<evidence type="ECO:0000256" key="1">
    <source>
        <dbReference type="SAM" id="Coils"/>
    </source>
</evidence>
<feature type="non-terminal residue" evidence="3">
    <location>
        <position position="1"/>
    </location>
</feature>
<dbReference type="AlphaFoldDB" id="A0A2P4NXG0"/>
<keyword evidence="4" id="KW-1185">Reference proteome</keyword>